<dbReference type="InterPro" id="IPR011990">
    <property type="entry name" value="TPR-like_helical_dom_sf"/>
</dbReference>
<protein>
    <submittedName>
        <fullName evidence="2">Tetratricopeptide repeat protein</fullName>
    </submittedName>
</protein>
<dbReference type="RefSeq" id="WP_145189731.1">
    <property type="nucleotide sequence ID" value="NZ_CP036266.1"/>
</dbReference>
<proteinExistence type="predicted"/>
<dbReference type="OrthoDB" id="213842at2"/>
<evidence type="ECO:0000256" key="1">
    <source>
        <dbReference type="PROSITE-ProRule" id="PRU00339"/>
    </source>
</evidence>
<keyword evidence="3" id="KW-1185">Reference proteome</keyword>
<keyword evidence="1" id="KW-0802">TPR repeat</keyword>
<dbReference type="AlphaFoldDB" id="A0A517PUE6"/>
<gene>
    <name evidence="2" type="ORF">HG66A1_48030</name>
</gene>
<dbReference type="PROSITE" id="PS50005">
    <property type="entry name" value="TPR"/>
    <property type="match status" value="1"/>
</dbReference>
<dbReference type="Proteomes" id="UP000320421">
    <property type="component" value="Chromosome"/>
</dbReference>
<evidence type="ECO:0000313" key="2">
    <source>
        <dbReference type="EMBL" id="QDT22992.1"/>
    </source>
</evidence>
<dbReference type="SMART" id="SM00028">
    <property type="entry name" value="TPR"/>
    <property type="match status" value="2"/>
</dbReference>
<feature type="repeat" description="TPR" evidence="1">
    <location>
        <begin position="973"/>
        <end position="1006"/>
    </location>
</feature>
<reference evidence="2 3" key="1">
    <citation type="submission" date="2019-02" db="EMBL/GenBank/DDBJ databases">
        <title>Deep-cultivation of Planctomycetes and their phenomic and genomic characterization uncovers novel biology.</title>
        <authorList>
            <person name="Wiegand S."/>
            <person name="Jogler M."/>
            <person name="Boedeker C."/>
            <person name="Pinto D."/>
            <person name="Vollmers J."/>
            <person name="Rivas-Marin E."/>
            <person name="Kohn T."/>
            <person name="Peeters S.H."/>
            <person name="Heuer A."/>
            <person name="Rast P."/>
            <person name="Oberbeckmann S."/>
            <person name="Bunk B."/>
            <person name="Jeske O."/>
            <person name="Meyerdierks A."/>
            <person name="Storesund J.E."/>
            <person name="Kallscheuer N."/>
            <person name="Luecker S."/>
            <person name="Lage O.M."/>
            <person name="Pohl T."/>
            <person name="Merkel B.J."/>
            <person name="Hornburger P."/>
            <person name="Mueller R.-W."/>
            <person name="Bruemmer F."/>
            <person name="Labrenz M."/>
            <person name="Spormann A.M."/>
            <person name="Op den Camp H."/>
            <person name="Overmann J."/>
            <person name="Amann R."/>
            <person name="Jetten M.S.M."/>
            <person name="Mascher T."/>
            <person name="Medema M.H."/>
            <person name="Devos D.P."/>
            <person name="Kaster A.-K."/>
            <person name="Ovreas L."/>
            <person name="Rohde M."/>
            <person name="Galperin M.Y."/>
            <person name="Jogler C."/>
        </authorList>
    </citation>
    <scope>NUCLEOTIDE SEQUENCE [LARGE SCALE GENOMIC DNA]</scope>
    <source>
        <strain evidence="2 3">HG66A1</strain>
    </source>
</reference>
<organism evidence="2 3">
    <name type="scientific">Gimesia chilikensis</name>
    <dbReference type="NCBI Taxonomy" id="2605989"/>
    <lineage>
        <taxon>Bacteria</taxon>
        <taxon>Pseudomonadati</taxon>
        <taxon>Planctomycetota</taxon>
        <taxon>Planctomycetia</taxon>
        <taxon>Planctomycetales</taxon>
        <taxon>Planctomycetaceae</taxon>
        <taxon>Gimesia</taxon>
    </lineage>
</organism>
<dbReference type="EMBL" id="CP036266">
    <property type="protein sequence ID" value="QDT22992.1"/>
    <property type="molecule type" value="Genomic_DNA"/>
</dbReference>
<sequence>MLSPVQKNVIRSTLLILVLVALLALLFFRQDERAAQQQANRDVKVAAEIRQLGYDDPARRAARPLEYPDYGDGPVFLLTGNYRELSQDLYEEASQASGKVKAFKIKRAGKTLNQPVDLALVKQVVAPRDFLQKYHKFRLRELEAYQQLTKDKPEVKAAGEEFLKAYLFKVTGQPDSLSDAEIISLAKKVIELQSNDPLLLTYVTYVLYEETGDSDAALSMWTQCLEQLRTSQYPQIIQVYLRLFVVDFSSSVSKGHKDALLVSIVRWLEEASTEQQWLDCVHFKLAGIWEVNDITFRDGLVVGCLKSEKIEPFIKHWLTGQRLLDQAWGERRGRYASKMSHGDQLTFQKGIQMGKAHLEYACLLRPDSPHPPIRLISVAMTGHDRVYEPVDWFRRSVENHYDRSLPYYALWNSMLPRWGGDLGQFRSFAGHCINSDRFDTQLPYYAFEVMLYLQDNEFIDDWSQQKKFGAKTIIDHFLTQREKYRAAHPDEKLYGDTPYYRTRIGLFLQRAGYPELALAEFKATEGDLDYSQLQKSHRPGKFLMCRLFAAQGEVQDRVLEFDQKIRKGWTADAKLSEIDALEKEWQALKPTAEGELAERYYAHTGKMLQQLRAYLKGDWVEFDFEDQGLGWEISADQIDWDSADQSLLVCRKTNEAQHSWARPLITVEAPLRIQAHIEQIATHPGDTHIGIRWEELYGKTDEEGEKIPSLNVGIRGYWSYPKAELKGANPFHKLEDLHAGFRIYTVDRVPYRHQEQSIRVMDPGMHLIDWKLNADSSEVTLGNYPDQVRFDDTAPLRNHLLFKIESKSKAVRLPNPPGIVWKLKNVRLKRLPASDLPAAEAPLAERVAYWEKRVQQEPDDVVPRLKLCEVYWEQGQADRLLELSTETLAKWPGMEKIQQYQGLALYGLRRYPEALAALELAMKEYRENVDVIMAAAEIQSAINDPALRNPEEALKLALFGKRISINYRVEYQAIHWANLAVAYAANGNFEEAMKANQEAIALAADDLKTEFESRQKLYEASQPYHYPTEN</sequence>
<name>A0A517PUE6_9PLAN</name>
<dbReference type="InterPro" id="IPR019734">
    <property type="entry name" value="TPR_rpt"/>
</dbReference>
<dbReference type="Gene3D" id="1.25.40.10">
    <property type="entry name" value="Tetratricopeptide repeat domain"/>
    <property type="match status" value="1"/>
</dbReference>
<evidence type="ECO:0000313" key="3">
    <source>
        <dbReference type="Proteomes" id="UP000320421"/>
    </source>
</evidence>
<accession>A0A517PUE6</accession>
<dbReference type="SUPFAM" id="SSF48452">
    <property type="entry name" value="TPR-like"/>
    <property type="match status" value="1"/>
</dbReference>